<dbReference type="PROSITE" id="PS50113">
    <property type="entry name" value="PAC"/>
    <property type="match status" value="1"/>
</dbReference>
<comment type="catalytic activity">
    <reaction evidence="1">
        <text>ATP + protein L-histidine = ADP + protein N-phospho-L-histidine.</text>
        <dbReference type="EC" id="2.7.13.3"/>
    </reaction>
</comment>
<dbReference type="EC" id="2.7.13.3" evidence="2"/>
<evidence type="ECO:0000256" key="1">
    <source>
        <dbReference type="ARBA" id="ARBA00000085"/>
    </source>
</evidence>
<keyword evidence="5" id="KW-0472">Membrane</keyword>
<dbReference type="GO" id="GO:0000155">
    <property type="term" value="F:phosphorelay sensor kinase activity"/>
    <property type="evidence" value="ECO:0007669"/>
    <property type="project" value="InterPro"/>
</dbReference>
<dbReference type="SUPFAM" id="SSF55785">
    <property type="entry name" value="PYP-like sensor domain (PAS domain)"/>
    <property type="match status" value="1"/>
</dbReference>
<dbReference type="Proteomes" id="UP000037178">
    <property type="component" value="Unassembled WGS sequence"/>
</dbReference>
<dbReference type="Pfam" id="PF02518">
    <property type="entry name" value="HATPase_c"/>
    <property type="match status" value="1"/>
</dbReference>
<dbReference type="Pfam" id="PF00512">
    <property type="entry name" value="HisKA"/>
    <property type="match status" value="1"/>
</dbReference>
<evidence type="ECO:0000256" key="5">
    <source>
        <dbReference type="SAM" id="Phobius"/>
    </source>
</evidence>
<dbReference type="InterPro" id="IPR005467">
    <property type="entry name" value="His_kinase_dom"/>
</dbReference>
<feature type="modified residue" description="4-aspartylphosphate" evidence="4">
    <location>
        <position position="684"/>
    </location>
</feature>
<dbReference type="SMART" id="SM00387">
    <property type="entry name" value="HATPase_c"/>
    <property type="match status" value="1"/>
</dbReference>
<comment type="caution">
    <text evidence="10">The sequence shown here is derived from an EMBL/GenBank/DDBJ whole genome shotgun (WGS) entry which is preliminary data.</text>
</comment>
<evidence type="ECO:0000259" key="7">
    <source>
        <dbReference type="PROSITE" id="PS50110"/>
    </source>
</evidence>
<dbReference type="InterPro" id="IPR001789">
    <property type="entry name" value="Sig_transdc_resp-reg_receiver"/>
</dbReference>
<protein>
    <recommendedName>
        <fullName evidence="2">histidine kinase</fullName>
        <ecNumber evidence="2">2.7.13.3</ecNumber>
    </recommendedName>
</protein>
<dbReference type="CDD" id="cd00082">
    <property type="entry name" value="HisKA"/>
    <property type="match status" value="1"/>
</dbReference>
<name>A0A0J9H088_9RHOB</name>
<evidence type="ECO:0000259" key="8">
    <source>
        <dbReference type="PROSITE" id="PS50112"/>
    </source>
</evidence>
<keyword evidence="3 4" id="KW-0597">Phosphoprotein</keyword>
<keyword evidence="5" id="KW-0812">Transmembrane</keyword>
<dbReference type="PROSITE" id="PS50109">
    <property type="entry name" value="HIS_KIN"/>
    <property type="match status" value="1"/>
</dbReference>
<gene>
    <name evidence="10" type="ORF">AIOL_004129</name>
</gene>
<evidence type="ECO:0000313" key="11">
    <source>
        <dbReference type="Proteomes" id="UP000037178"/>
    </source>
</evidence>
<dbReference type="InterPro" id="IPR003661">
    <property type="entry name" value="HisK_dim/P_dom"/>
</dbReference>
<proteinExistence type="predicted"/>
<dbReference type="Gene3D" id="1.10.287.130">
    <property type="match status" value="1"/>
</dbReference>
<dbReference type="RefSeq" id="WP_082152709.1">
    <property type="nucleotide sequence ID" value="NZ_LFTY01000002.1"/>
</dbReference>
<dbReference type="CDD" id="cd00130">
    <property type="entry name" value="PAS"/>
    <property type="match status" value="1"/>
</dbReference>
<evidence type="ECO:0000259" key="6">
    <source>
        <dbReference type="PROSITE" id="PS50109"/>
    </source>
</evidence>
<dbReference type="InterPro" id="IPR000700">
    <property type="entry name" value="PAS-assoc_C"/>
</dbReference>
<feature type="domain" description="Response regulatory" evidence="7">
    <location>
        <begin position="634"/>
        <end position="750"/>
    </location>
</feature>
<dbReference type="Pfam" id="PF00072">
    <property type="entry name" value="Response_reg"/>
    <property type="match status" value="1"/>
</dbReference>
<reference evidence="10 11" key="1">
    <citation type="submission" date="2015-06" db="EMBL/GenBank/DDBJ databases">
        <title>Draft genome sequence of an Alphaproteobacteria species associated to the Mediterranean sponge Oscarella lobularis.</title>
        <authorList>
            <person name="Jourda C."/>
            <person name="Santini S."/>
            <person name="Claverie J.-M."/>
        </authorList>
    </citation>
    <scope>NUCLEOTIDE SEQUENCE [LARGE SCALE GENOMIC DNA]</scope>
    <source>
        <strain evidence="10">IGS</strain>
    </source>
</reference>
<dbReference type="PROSITE" id="PS50110">
    <property type="entry name" value="RESPONSE_REGULATORY"/>
    <property type="match status" value="1"/>
</dbReference>
<dbReference type="Gene3D" id="3.30.565.10">
    <property type="entry name" value="Histidine kinase-like ATPase, C-terminal domain"/>
    <property type="match status" value="1"/>
</dbReference>
<keyword evidence="5" id="KW-1133">Transmembrane helix</keyword>
<dbReference type="InterPro" id="IPR036097">
    <property type="entry name" value="HisK_dim/P_sf"/>
</dbReference>
<dbReference type="InterPro" id="IPR011006">
    <property type="entry name" value="CheY-like_superfamily"/>
</dbReference>
<dbReference type="SUPFAM" id="SSF55874">
    <property type="entry name" value="ATPase domain of HSP90 chaperone/DNA topoisomerase II/histidine kinase"/>
    <property type="match status" value="1"/>
</dbReference>
<dbReference type="Pfam" id="PF08447">
    <property type="entry name" value="PAS_3"/>
    <property type="match status" value="1"/>
</dbReference>
<evidence type="ECO:0000313" key="10">
    <source>
        <dbReference type="EMBL" id="KMW59148.1"/>
    </source>
</evidence>
<feature type="transmembrane region" description="Helical" evidence="5">
    <location>
        <begin position="12"/>
        <end position="31"/>
    </location>
</feature>
<dbReference type="InterPro" id="IPR013655">
    <property type="entry name" value="PAS_fold_3"/>
</dbReference>
<dbReference type="Gene3D" id="3.40.50.2300">
    <property type="match status" value="1"/>
</dbReference>
<dbReference type="Gene3D" id="3.30.450.20">
    <property type="entry name" value="PAS domain"/>
    <property type="match status" value="1"/>
</dbReference>
<sequence>MIRWRGIFDRMLLYGAVLMAALSIVVIVSAIRTAQETSQNFNDNLTFYAGQMEVEALLLQDALSRSAVNDPSLEPGAVTLRFDILWSRVFNELDPEVFWTDETTYELAMQTLQSSREALQEVEAPVAALQPLDVAGAVAIKNRIRPIVFEARALHLASKDSRVRNQTTLVRHQLAQTNLVFGLIVGMALFGVCSILLLRADRREIQSMNARLEDRVRQRTDDLQSANRRLAGEIAERQRSQDLAEERETRLEQAVQLARLGYYVWDSIEDRCELCSGQHAAAYGMTPTQFIAAADGRAAALELIHPDDRTKVAEKYQELCDGHIIEVSYRVKTSSGTRRLREVARPIFDDVGNVIRVSGSTLDVTDQYETELKLFEAQKMDSIGKMTGGVAHDFNNLLAVILGNLELLQEAPTDEERDEMFQDAINATLRGRDLTMSMLSFARRAPLDPSDLQLNEIVAEMHGMLRRTLPESISLEVVLSDDLSTVVADRSLTESTLLNLAINARDAMPDGGRLTIETSNVTLSNDQIDAAGEEIEPGEYVMLAVTDTGRGIQKELMANIFEPFFTTKEFSKNSGLGLSMVQGFMRQTGGTVRVYSEPGVGTTFKLLFQAAVAQDAVAEPAEMPDVATPPASLRVLLVEDDDTVRKILTRQLEISGMCVVPAAESAAAEHAYQTDGPFDVVVSDIVMPGDLQGPSLLRRLRETDKDLPGVLLSGYPQEAIMHGNGVSPEDVMVMKPVGREDLIAAINLALNPGSAPSPKRS</sequence>
<dbReference type="InterPro" id="IPR035965">
    <property type="entry name" value="PAS-like_dom_sf"/>
</dbReference>
<dbReference type="SMART" id="SM00388">
    <property type="entry name" value="HisKA"/>
    <property type="match status" value="1"/>
</dbReference>
<evidence type="ECO:0000256" key="2">
    <source>
        <dbReference type="ARBA" id="ARBA00012438"/>
    </source>
</evidence>
<dbReference type="InterPro" id="IPR000014">
    <property type="entry name" value="PAS"/>
</dbReference>
<evidence type="ECO:0000256" key="4">
    <source>
        <dbReference type="PROSITE-ProRule" id="PRU00169"/>
    </source>
</evidence>
<dbReference type="PROSITE" id="PS50112">
    <property type="entry name" value="PAS"/>
    <property type="match status" value="1"/>
</dbReference>
<feature type="domain" description="Histidine kinase" evidence="6">
    <location>
        <begin position="389"/>
        <end position="612"/>
    </location>
</feature>
<dbReference type="PANTHER" id="PTHR43065:SF49">
    <property type="entry name" value="HISTIDINE KINASE"/>
    <property type="match status" value="1"/>
</dbReference>
<dbReference type="NCBIfam" id="TIGR00229">
    <property type="entry name" value="sensory_box"/>
    <property type="match status" value="1"/>
</dbReference>
<evidence type="ECO:0000259" key="9">
    <source>
        <dbReference type="PROSITE" id="PS50113"/>
    </source>
</evidence>
<evidence type="ECO:0000256" key="3">
    <source>
        <dbReference type="ARBA" id="ARBA00022553"/>
    </source>
</evidence>
<dbReference type="STRING" id="1675527.AIOL_004129"/>
<accession>A0A0J9H088</accession>
<dbReference type="OrthoDB" id="9796100at2"/>
<dbReference type="PANTHER" id="PTHR43065">
    <property type="entry name" value="SENSOR HISTIDINE KINASE"/>
    <property type="match status" value="1"/>
</dbReference>
<dbReference type="PRINTS" id="PR00344">
    <property type="entry name" value="BCTRLSENSOR"/>
</dbReference>
<feature type="transmembrane region" description="Helical" evidence="5">
    <location>
        <begin position="179"/>
        <end position="198"/>
    </location>
</feature>
<keyword evidence="11" id="KW-1185">Reference proteome</keyword>
<dbReference type="SUPFAM" id="SSF52172">
    <property type="entry name" value="CheY-like"/>
    <property type="match status" value="1"/>
</dbReference>
<feature type="domain" description="PAC" evidence="9">
    <location>
        <begin position="325"/>
        <end position="376"/>
    </location>
</feature>
<dbReference type="AlphaFoldDB" id="A0A0J9H088"/>
<dbReference type="SMART" id="SM00448">
    <property type="entry name" value="REC"/>
    <property type="match status" value="1"/>
</dbReference>
<feature type="domain" description="PAS" evidence="8">
    <location>
        <begin position="247"/>
        <end position="323"/>
    </location>
</feature>
<dbReference type="InterPro" id="IPR004358">
    <property type="entry name" value="Sig_transdc_His_kin-like_C"/>
</dbReference>
<dbReference type="SUPFAM" id="SSF47384">
    <property type="entry name" value="Homodimeric domain of signal transducing histidine kinase"/>
    <property type="match status" value="1"/>
</dbReference>
<dbReference type="InterPro" id="IPR003594">
    <property type="entry name" value="HATPase_dom"/>
</dbReference>
<dbReference type="EMBL" id="LFTY01000002">
    <property type="protein sequence ID" value="KMW59148.1"/>
    <property type="molecule type" value="Genomic_DNA"/>
</dbReference>
<dbReference type="InterPro" id="IPR036890">
    <property type="entry name" value="HATPase_C_sf"/>
</dbReference>
<dbReference type="PATRIC" id="fig|1675527.3.peg.4328"/>
<organism evidence="10 11">
    <name type="scientific">Candidatus Rhodobacter oscarellae</name>
    <dbReference type="NCBI Taxonomy" id="1675527"/>
    <lineage>
        <taxon>Bacteria</taxon>
        <taxon>Pseudomonadati</taxon>
        <taxon>Pseudomonadota</taxon>
        <taxon>Alphaproteobacteria</taxon>
        <taxon>Rhodobacterales</taxon>
        <taxon>Rhodobacter group</taxon>
        <taxon>Rhodobacter</taxon>
    </lineage>
</organism>